<dbReference type="InterPro" id="IPR000182">
    <property type="entry name" value="GNAT_dom"/>
</dbReference>
<dbReference type="CDD" id="cd04301">
    <property type="entry name" value="NAT_SF"/>
    <property type="match status" value="1"/>
</dbReference>
<dbReference type="PROSITE" id="PS51186">
    <property type="entry name" value="GNAT"/>
    <property type="match status" value="1"/>
</dbReference>
<dbReference type="AlphaFoldDB" id="A0A9W9NHW5"/>
<dbReference type="Pfam" id="PF00583">
    <property type="entry name" value="Acetyltransf_1"/>
    <property type="match status" value="1"/>
</dbReference>
<protein>
    <submittedName>
        <fullName evidence="2">Acetyltransferase</fullName>
    </submittedName>
</protein>
<name>A0A9W9NHW5_9EURO</name>
<dbReference type="SUPFAM" id="SSF55729">
    <property type="entry name" value="Acyl-CoA N-acyltransferases (Nat)"/>
    <property type="match status" value="1"/>
</dbReference>
<dbReference type="RefSeq" id="XP_058313567.1">
    <property type="nucleotide sequence ID" value="XM_058448156.1"/>
</dbReference>
<dbReference type="PANTHER" id="PTHR42791">
    <property type="entry name" value="GNAT FAMILY ACETYLTRANSFERASE"/>
    <property type="match status" value="1"/>
</dbReference>
<dbReference type="InterPro" id="IPR052523">
    <property type="entry name" value="Trichothecene_AcTrans"/>
</dbReference>
<dbReference type="InterPro" id="IPR016181">
    <property type="entry name" value="Acyl_CoA_acyltransferase"/>
</dbReference>
<proteinExistence type="predicted"/>
<feature type="domain" description="N-acetyltransferase" evidence="1">
    <location>
        <begin position="78"/>
        <end position="213"/>
    </location>
</feature>
<evidence type="ECO:0000313" key="2">
    <source>
        <dbReference type="EMBL" id="KAJ5218994.1"/>
    </source>
</evidence>
<keyword evidence="3" id="KW-1185">Reference proteome</keyword>
<dbReference type="Gene3D" id="3.40.630.30">
    <property type="match status" value="1"/>
</dbReference>
<evidence type="ECO:0000313" key="3">
    <source>
        <dbReference type="Proteomes" id="UP001150904"/>
    </source>
</evidence>
<evidence type="ECO:0000259" key="1">
    <source>
        <dbReference type="PROSITE" id="PS51186"/>
    </source>
</evidence>
<sequence>MAASSPLKLDLVTPEDSSTLMGLWFAAFSDPGSRRLFPNTPGVRRWLEDAIYLDLLRRPFQRYLKVVDPESKGANGQPRVAAYAKWDLSTPEERGPRYPPWHDDMPRELCEAFVSRGENNRKRVMGNQKHIFELTRARVEVLDIVATHPDYQRQGAASMLVKWGCDLADAGGVDMYVSASKDGASLYAKFDFIDHSNAGQGTTSMVRRGRGRP</sequence>
<organism evidence="2 3">
    <name type="scientific">Penicillium cinerascens</name>
    <dbReference type="NCBI Taxonomy" id="70096"/>
    <lineage>
        <taxon>Eukaryota</taxon>
        <taxon>Fungi</taxon>
        <taxon>Dikarya</taxon>
        <taxon>Ascomycota</taxon>
        <taxon>Pezizomycotina</taxon>
        <taxon>Eurotiomycetes</taxon>
        <taxon>Eurotiomycetidae</taxon>
        <taxon>Eurotiales</taxon>
        <taxon>Aspergillaceae</taxon>
        <taxon>Penicillium</taxon>
    </lineage>
</organism>
<dbReference type="Proteomes" id="UP001150904">
    <property type="component" value="Unassembled WGS sequence"/>
</dbReference>
<comment type="caution">
    <text evidence="2">The sequence shown here is derived from an EMBL/GenBank/DDBJ whole genome shotgun (WGS) entry which is preliminary data.</text>
</comment>
<dbReference type="GO" id="GO:0016747">
    <property type="term" value="F:acyltransferase activity, transferring groups other than amino-acyl groups"/>
    <property type="evidence" value="ECO:0007669"/>
    <property type="project" value="InterPro"/>
</dbReference>
<dbReference type="PANTHER" id="PTHR42791:SF17">
    <property type="entry name" value="ACETYLTRANSFERASE, GNAT FAMILY FAMILY (AFU_ORTHOLOGUE AFUA_8G05690)"/>
    <property type="match status" value="1"/>
</dbReference>
<reference evidence="2" key="1">
    <citation type="submission" date="2022-12" db="EMBL/GenBank/DDBJ databases">
        <authorList>
            <person name="Petersen C."/>
        </authorList>
    </citation>
    <scope>NUCLEOTIDE SEQUENCE</scope>
    <source>
        <strain evidence="2">IBT 15544</strain>
    </source>
</reference>
<dbReference type="OrthoDB" id="2115692at2759"/>
<accession>A0A9W9NHW5</accession>
<reference evidence="2" key="2">
    <citation type="journal article" date="2023" name="IMA Fungus">
        <title>Comparative genomic study of the Penicillium genus elucidates a diverse pangenome and 15 lateral gene transfer events.</title>
        <authorList>
            <person name="Petersen C."/>
            <person name="Sorensen T."/>
            <person name="Nielsen M.R."/>
            <person name="Sondergaard T.E."/>
            <person name="Sorensen J.L."/>
            <person name="Fitzpatrick D.A."/>
            <person name="Frisvad J.C."/>
            <person name="Nielsen K.L."/>
        </authorList>
    </citation>
    <scope>NUCLEOTIDE SEQUENCE</scope>
    <source>
        <strain evidence="2">IBT 15544</strain>
    </source>
</reference>
<dbReference type="EMBL" id="JAPQKR010000004">
    <property type="protein sequence ID" value="KAJ5218994.1"/>
    <property type="molecule type" value="Genomic_DNA"/>
</dbReference>
<dbReference type="GeneID" id="83175456"/>
<gene>
    <name evidence="2" type="ORF">N7498_001093</name>
</gene>